<reference evidence="1" key="1">
    <citation type="submission" date="2021-01" db="EMBL/GenBank/DDBJ databases">
        <authorList>
            <person name="Corre E."/>
            <person name="Pelletier E."/>
            <person name="Niang G."/>
            <person name="Scheremetjew M."/>
            <person name="Finn R."/>
            <person name="Kale V."/>
            <person name="Holt S."/>
            <person name="Cochrane G."/>
            <person name="Meng A."/>
            <person name="Brown T."/>
            <person name="Cohen L."/>
        </authorList>
    </citation>
    <scope>NUCLEOTIDE SEQUENCE</scope>
    <source>
        <strain evidence="1">CCMP3105</strain>
    </source>
</reference>
<protein>
    <submittedName>
        <fullName evidence="1">Uncharacterized protein</fullName>
    </submittedName>
</protein>
<name>A0A7S4QK90_9DINO</name>
<dbReference type="AlphaFoldDB" id="A0A7S4QK90"/>
<evidence type="ECO:0000313" key="1">
    <source>
        <dbReference type="EMBL" id="CAE4584242.1"/>
    </source>
</evidence>
<organism evidence="1">
    <name type="scientific">Alexandrium monilatum</name>
    <dbReference type="NCBI Taxonomy" id="311494"/>
    <lineage>
        <taxon>Eukaryota</taxon>
        <taxon>Sar</taxon>
        <taxon>Alveolata</taxon>
        <taxon>Dinophyceae</taxon>
        <taxon>Gonyaulacales</taxon>
        <taxon>Pyrocystaceae</taxon>
        <taxon>Alexandrium</taxon>
    </lineage>
</organism>
<gene>
    <name evidence="1" type="ORF">AMON00008_LOCUS20761</name>
</gene>
<dbReference type="EMBL" id="HBNR01030424">
    <property type="protein sequence ID" value="CAE4584242.1"/>
    <property type="molecule type" value="Transcribed_RNA"/>
</dbReference>
<proteinExistence type="predicted"/>
<sequence>MRPPPAHGGPGVCGRFGRFHAPSIRVSWGASLAMAAVPLSPRGGDQRDAELLAAALRTPDGEAAVAAFREAWAGAGLPPREVDAELLNLNVSGFGDLADKEGQVMRFVTTMLVDRLGQLAREAPAIGSLYRRYKPRCLSMCCWRPKVIYGMPGPALIEFAHLYPQYVRLGGCVVGPGDLCAVM</sequence>
<accession>A0A7S4QK90</accession>